<comment type="caution">
    <text evidence="1">The sequence shown here is derived from an EMBL/GenBank/DDBJ whole genome shotgun (WGS) entry which is preliminary data.</text>
</comment>
<dbReference type="Pfam" id="PF04978">
    <property type="entry name" value="MST"/>
    <property type="match status" value="1"/>
</dbReference>
<gene>
    <name evidence="1" type="ORF">ACFFJG_09630</name>
</gene>
<sequence length="200" mass="22106">MSDLRDPKPALQHYLQQAREALVWKLDGLGEQEVRLPRTPTGTHLLGIVRHCANVEIGYFGPTFGRAWPDEDAPAYVTDAEGEADPQADWRVPADISTTELVDFYRSVWAFADETIAALPLDAEGRVPWWPEERATVSLQRIIVHVVAELSRHAGQADVIREGLDGAAGLREDVSNLPDGTDWPAYVAELTRVAESFPPA</sequence>
<name>A0ABV6E174_9ACTN</name>
<protein>
    <submittedName>
        <fullName evidence="1">DinB family protein</fullName>
    </submittedName>
</protein>
<keyword evidence="2" id="KW-1185">Reference proteome</keyword>
<evidence type="ECO:0000313" key="2">
    <source>
        <dbReference type="Proteomes" id="UP001589698"/>
    </source>
</evidence>
<dbReference type="InterPro" id="IPR034660">
    <property type="entry name" value="DinB/YfiT-like"/>
</dbReference>
<dbReference type="Gene3D" id="1.20.120.450">
    <property type="entry name" value="dinb family like domain"/>
    <property type="match status" value="1"/>
</dbReference>
<reference evidence="1 2" key="1">
    <citation type="submission" date="2024-09" db="EMBL/GenBank/DDBJ databases">
        <authorList>
            <person name="Sun Q."/>
            <person name="Mori K."/>
        </authorList>
    </citation>
    <scope>NUCLEOTIDE SEQUENCE [LARGE SCALE GENOMIC DNA]</scope>
    <source>
        <strain evidence="1 2">CCM 8654</strain>
    </source>
</reference>
<evidence type="ECO:0000313" key="1">
    <source>
        <dbReference type="EMBL" id="MFC0222742.1"/>
    </source>
</evidence>
<accession>A0ABV6E174</accession>
<dbReference type="EMBL" id="JBHLXH010000001">
    <property type="protein sequence ID" value="MFC0222742.1"/>
    <property type="molecule type" value="Genomic_DNA"/>
</dbReference>
<dbReference type="InterPro" id="IPR007061">
    <property type="entry name" value="MST-like"/>
</dbReference>
<organism evidence="1 2">
    <name type="scientific">Nocardioides zeicaulis</name>
    <dbReference type="NCBI Taxonomy" id="1776857"/>
    <lineage>
        <taxon>Bacteria</taxon>
        <taxon>Bacillati</taxon>
        <taxon>Actinomycetota</taxon>
        <taxon>Actinomycetes</taxon>
        <taxon>Propionibacteriales</taxon>
        <taxon>Nocardioidaceae</taxon>
        <taxon>Nocardioides</taxon>
    </lineage>
</organism>
<dbReference type="RefSeq" id="WP_378518418.1">
    <property type="nucleotide sequence ID" value="NZ_CBCSDI010000073.1"/>
</dbReference>
<dbReference type="SUPFAM" id="SSF109854">
    <property type="entry name" value="DinB/YfiT-like putative metalloenzymes"/>
    <property type="match status" value="1"/>
</dbReference>
<proteinExistence type="predicted"/>
<dbReference type="Proteomes" id="UP001589698">
    <property type="component" value="Unassembled WGS sequence"/>
</dbReference>